<evidence type="ECO:0000256" key="1">
    <source>
        <dbReference type="SAM" id="MobiDB-lite"/>
    </source>
</evidence>
<dbReference type="AlphaFoldDB" id="A0A972VX71"/>
<proteinExistence type="predicted"/>
<dbReference type="EMBL" id="JABMOJ010000229">
    <property type="protein sequence ID" value="NQV64944.1"/>
    <property type="molecule type" value="Genomic_DNA"/>
</dbReference>
<sequence>MGFKSKVLPATEVFAVNGGHCLSFKPKSTGPSTVAPSSAQPRTTQGNKHLGQHINIKG</sequence>
<evidence type="ECO:0000313" key="2">
    <source>
        <dbReference type="EMBL" id="NQV64944.1"/>
    </source>
</evidence>
<name>A0A972VX71_9GAMM</name>
<dbReference type="Proteomes" id="UP000754644">
    <property type="component" value="Unassembled WGS sequence"/>
</dbReference>
<feature type="compositionally biased region" description="Polar residues" evidence="1">
    <location>
        <begin position="29"/>
        <end position="47"/>
    </location>
</feature>
<feature type="region of interest" description="Disordered" evidence="1">
    <location>
        <begin position="25"/>
        <end position="58"/>
    </location>
</feature>
<reference evidence="2" key="1">
    <citation type="submission" date="2020-05" db="EMBL/GenBank/DDBJ databases">
        <title>Sulfur intermediates as new biogeochemical hubs in an aquatic model microbial ecosystem.</title>
        <authorList>
            <person name="Vigneron A."/>
        </authorList>
    </citation>
    <scope>NUCLEOTIDE SEQUENCE</scope>
    <source>
        <strain evidence="2">Bin.250</strain>
    </source>
</reference>
<evidence type="ECO:0000313" key="3">
    <source>
        <dbReference type="Proteomes" id="UP000754644"/>
    </source>
</evidence>
<gene>
    <name evidence="2" type="ORF">HQ497_06225</name>
</gene>
<protein>
    <submittedName>
        <fullName evidence="2">Uncharacterized protein</fullName>
    </submittedName>
</protein>
<organism evidence="2 3">
    <name type="scientific">SAR86 cluster bacterium</name>
    <dbReference type="NCBI Taxonomy" id="2030880"/>
    <lineage>
        <taxon>Bacteria</taxon>
        <taxon>Pseudomonadati</taxon>
        <taxon>Pseudomonadota</taxon>
        <taxon>Gammaproteobacteria</taxon>
        <taxon>SAR86 cluster</taxon>
    </lineage>
</organism>
<comment type="caution">
    <text evidence="2">The sequence shown here is derived from an EMBL/GenBank/DDBJ whole genome shotgun (WGS) entry which is preliminary data.</text>
</comment>
<accession>A0A972VX71</accession>